<evidence type="ECO:0000313" key="5">
    <source>
        <dbReference type="Proteomes" id="UP000015102"/>
    </source>
</evidence>
<dbReference type="Pfam" id="PF02297">
    <property type="entry name" value="COX6B"/>
    <property type="match status" value="1"/>
</dbReference>
<dbReference type="AlphaFoldDB" id="T1H784"/>
<dbReference type="PANTHER" id="PTHR46690">
    <property type="entry name" value="CYTOCHROME C OXIDASE ASSEMBLY FACTOR 6 HOMOLOG"/>
    <property type="match status" value="1"/>
</dbReference>
<evidence type="ECO:0000313" key="4">
    <source>
        <dbReference type="EnsemblMetazoa" id="MESCA012622-PA"/>
    </source>
</evidence>
<dbReference type="GO" id="GO:0008535">
    <property type="term" value="P:respiratory chain complex IV assembly"/>
    <property type="evidence" value="ECO:0007669"/>
    <property type="project" value="InterPro"/>
</dbReference>
<accession>T1H784</accession>
<name>T1H784_MEGSC</name>
<dbReference type="EnsemblMetazoa" id="MESCA012622-RA">
    <property type="protein sequence ID" value="MESCA012622-PA"/>
    <property type="gene ID" value="MESCA012622"/>
</dbReference>
<reference evidence="4" key="2">
    <citation type="submission" date="2015-06" db="UniProtKB">
        <authorList>
            <consortium name="EnsemblMetazoa"/>
        </authorList>
    </citation>
    <scope>IDENTIFICATION</scope>
</reference>
<proteinExistence type="predicted"/>
<keyword evidence="5" id="KW-1185">Reference proteome</keyword>
<evidence type="ECO:0000256" key="1">
    <source>
        <dbReference type="ARBA" id="ARBA00004173"/>
    </source>
</evidence>
<sequence length="79" mass="9412">MSFPSKTERQQCWDNRDAFWKCLDTKAPEYSLESGIKFPRNALNRKLFEKSCPGQWVKHFDRKRSYDQFKAKMASGFDP</sequence>
<dbReference type="STRING" id="36166.T1H784"/>
<dbReference type="HOGENOM" id="CLU_142408_4_0_1"/>
<dbReference type="InterPro" id="IPR042289">
    <property type="entry name" value="COA6"/>
</dbReference>
<protein>
    <recommendedName>
        <fullName evidence="6">Cytochrome c oxidase assembly factor 6 homolog</fullName>
    </recommendedName>
</protein>
<dbReference type="InterPro" id="IPR036549">
    <property type="entry name" value="CX6/COA6-like_sf"/>
</dbReference>
<keyword evidence="3" id="KW-1015">Disulfide bond</keyword>
<dbReference type="SUPFAM" id="SSF47694">
    <property type="entry name" value="Cytochrome c oxidase subunit h"/>
    <property type="match status" value="1"/>
</dbReference>
<dbReference type="InterPro" id="IPR048280">
    <property type="entry name" value="COX6B-like"/>
</dbReference>
<dbReference type="GO" id="GO:0005739">
    <property type="term" value="C:mitochondrion"/>
    <property type="evidence" value="ECO:0007669"/>
    <property type="project" value="UniProtKB-SubCell"/>
</dbReference>
<organism evidence="4 5">
    <name type="scientific">Megaselia scalaris</name>
    <name type="common">Humpbacked fly</name>
    <name type="synonym">Phora scalaris</name>
    <dbReference type="NCBI Taxonomy" id="36166"/>
    <lineage>
        <taxon>Eukaryota</taxon>
        <taxon>Metazoa</taxon>
        <taxon>Ecdysozoa</taxon>
        <taxon>Arthropoda</taxon>
        <taxon>Hexapoda</taxon>
        <taxon>Insecta</taxon>
        <taxon>Pterygota</taxon>
        <taxon>Neoptera</taxon>
        <taxon>Endopterygota</taxon>
        <taxon>Diptera</taxon>
        <taxon>Brachycera</taxon>
        <taxon>Muscomorpha</taxon>
        <taxon>Platypezoidea</taxon>
        <taxon>Phoridae</taxon>
        <taxon>Megaseliini</taxon>
        <taxon>Megaselia</taxon>
    </lineage>
</organism>
<evidence type="ECO:0000256" key="3">
    <source>
        <dbReference type="ARBA" id="ARBA00023157"/>
    </source>
</evidence>
<dbReference type="Gene3D" id="1.10.10.140">
    <property type="entry name" value="Cytochrome c oxidase, subunit VIb"/>
    <property type="match status" value="1"/>
</dbReference>
<evidence type="ECO:0000256" key="2">
    <source>
        <dbReference type="ARBA" id="ARBA00023128"/>
    </source>
</evidence>
<dbReference type="PANTHER" id="PTHR46690:SF1">
    <property type="entry name" value="CYTOCHROME C OXIDASE ASSEMBLY FACTOR 6 HOMOLOG"/>
    <property type="match status" value="1"/>
</dbReference>
<dbReference type="OMA" id="ERAKCWS"/>
<reference evidence="5" key="1">
    <citation type="submission" date="2013-02" db="EMBL/GenBank/DDBJ databases">
        <authorList>
            <person name="Hughes D."/>
        </authorList>
    </citation>
    <scope>NUCLEOTIDE SEQUENCE</scope>
    <source>
        <strain>Durham</strain>
        <strain evidence="5">NC isolate 2 -- Noor lab</strain>
    </source>
</reference>
<keyword evidence="2" id="KW-0496">Mitochondrion</keyword>
<comment type="subcellular location">
    <subcellularLocation>
        <location evidence="1">Mitochondrion</location>
    </subcellularLocation>
</comment>
<evidence type="ECO:0008006" key="6">
    <source>
        <dbReference type="Google" id="ProtNLM"/>
    </source>
</evidence>
<dbReference type="GO" id="GO:0042775">
    <property type="term" value="P:mitochondrial ATP synthesis coupled electron transport"/>
    <property type="evidence" value="ECO:0007669"/>
    <property type="project" value="TreeGrafter"/>
</dbReference>
<dbReference type="Proteomes" id="UP000015102">
    <property type="component" value="Unassembled WGS sequence"/>
</dbReference>